<dbReference type="EMBL" id="JAGSYN010000108">
    <property type="protein sequence ID" value="KAG7664075.1"/>
    <property type="molecule type" value="Genomic_DNA"/>
</dbReference>
<organism evidence="3 4">
    <name type="scientific">[Candida] subhashii</name>
    <dbReference type="NCBI Taxonomy" id="561895"/>
    <lineage>
        <taxon>Eukaryota</taxon>
        <taxon>Fungi</taxon>
        <taxon>Dikarya</taxon>
        <taxon>Ascomycota</taxon>
        <taxon>Saccharomycotina</taxon>
        <taxon>Pichiomycetes</taxon>
        <taxon>Debaryomycetaceae</taxon>
        <taxon>Spathaspora</taxon>
    </lineage>
</organism>
<feature type="compositionally biased region" description="Pro residues" evidence="1">
    <location>
        <begin position="464"/>
        <end position="478"/>
    </location>
</feature>
<protein>
    <recommendedName>
        <fullName evidence="2">RNase III domain-containing protein</fullName>
    </recommendedName>
</protein>
<comment type="caution">
    <text evidence="3">The sequence shown here is derived from an EMBL/GenBank/DDBJ whole genome shotgun (WGS) entry which is preliminary data.</text>
</comment>
<dbReference type="Proteomes" id="UP000694255">
    <property type="component" value="Unassembled WGS sequence"/>
</dbReference>
<gene>
    <name evidence="3" type="ORF">J8A68_002399</name>
</gene>
<dbReference type="InterPro" id="IPR014720">
    <property type="entry name" value="dsRBD_dom"/>
</dbReference>
<dbReference type="Pfam" id="PF00035">
    <property type="entry name" value="dsrm"/>
    <property type="match status" value="1"/>
</dbReference>
<dbReference type="GeneID" id="73469200"/>
<feature type="compositionally biased region" description="Polar residues" evidence="1">
    <location>
        <begin position="397"/>
        <end position="406"/>
    </location>
</feature>
<feature type="region of interest" description="Disordered" evidence="1">
    <location>
        <begin position="397"/>
        <end position="558"/>
    </location>
</feature>
<dbReference type="SMART" id="SM00535">
    <property type="entry name" value="RIBOc"/>
    <property type="match status" value="1"/>
</dbReference>
<dbReference type="GO" id="GO:0004525">
    <property type="term" value="F:ribonuclease III activity"/>
    <property type="evidence" value="ECO:0007669"/>
    <property type="project" value="InterPro"/>
</dbReference>
<proteinExistence type="predicted"/>
<evidence type="ECO:0000259" key="2">
    <source>
        <dbReference type="PROSITE" id="PS50142"/>
    </source>
</evidence>
<evidence type="ECO:0000256" key="1">
    <source>
        <dbReference type="SAM" id="MobiDB-lite"/>
    </source>
</evidence>
<feature type="domain" description="RNase III" evidence="2">
    <location>
        <begin position="151"/>
        <end position="276"/>
    </location>
</feature>
<evidence type="ECO:0000313" key="4">
    <source>
        <dbReference type="Proteomes" id="UP000694255"/>
    </source>
</evidence>
<dbReference type="RefSeq" id="XP_049264307.1">
    <property type="nucleotide sequence ID" value="XM_049406146.1"/>
</dbReference>
<dbReference type="GO" id="GO:0006396">
    <property type="term" value="P:RNA processing"/>
    <property type="evidence" value="ECO:0007669"/>
    <property type="project" value="InterPro"/>
</dbReference>
<dbReference type="AlphaFoldDB" id="A0A8J5QXK7"/>
<name>A0A8J5QXK7_9ASCO</name>
<evidence type="ECO:0000313" key="3">
    <source>
        <dbReference type="EMBL" id="KAG7664075.1"/>
    </source>
</evidence>
<dbReference type="OrthoDB" id="4087411at2759"/>
<dbReference type="SMART" id="SM00358">
    <property type="entry name" value="DSRM"/>
    <property type="match status" value="1"/>
</dbReference>
<feature type="compositionally biased region" description="Polar residues" evidence="1">
    <location>
        <begin position="434"/>
        <end position="446"/>
    </location>
</feature>
<keyword evidence="4" id="KW-1185">Reference proteome</keyword>
<reference evidence="3 4" key="1">
    <citation type="journal article" date="2021" name="DNA Res.">
        <title>Genome analysis of Candida subhashii reveals its hybrid nature and dual mitochondrial genome conformations.</title>
        <authorList>
            <person name="Mixao V."/>
            <person name="Hegedusova E."/>
            <person name="Saus E."/>
            <person name="Pryszcz L.P."/>
            <person name="Cillingova A."/>
            <person name="Nosek J."/>
            <person name="Gabaldon T."/>
        </authorList>
    </citation>
    <scope>NUCLEOTIDE SEQUENCE [LARGE SCALE GENOMIC DNA]</scope>
    <source>
        <strain evidence="3 4">CBS 10753</strain>
    </source>
</reference>
<dbReference type="InterPro" id="IPR000999">
    <property type="entry name" value="RNase_III_dom"/>
</dbReference>
<dbReference type="PROSITE" id="PS50142">
    <property type="entry name" value="RNASE_3_2"/>
    <property type="match status" value="1"/>
</dbReference>
<accession>A0A8J5QXK7</accession>
<sequence>MTTALSKPLLNICDDLHQVKGSVSQLQATFNSIVSKSPTIDEYRQWLTLLNSPNSILFQRESKSNIERFQQSVLSPQTKVGVRLRQLYDSGNLPLIQSLCKINFKSNNADKFLDHFLAYNPPIDPDNLIDNNNKGNILGSYYSYPPALPTINNQPLLLRITTDKSYRQPSDFLESAETHDFNKSHNSKLAIKGKSIMELVLIEVLDEMFPNLYDDDLIVIRHKLMASHILTKFSFGYNLVDHAKYNLSVNIDLDSKLDVIGNIFLSYIAGLSIEGYSMKDIKLWIKKLYEPIIQDTLYQYNPTASISLAELNLLFRSATNFYQIPKEEINYEIVQIGSDPYVAQVLVNGEPLGIGSSAISFEEAKNRAANDILNDKERIIKIIQMLYQNYETNSNGKQGLLENSMQLPIPPPPPGLPGSTQSTNSPTPPVKPNVASSPERPTQSANPNPPQGFPTSTYPDISPAIPPPPPPPTVPPPQQQQQASPTINQSRKLSFPTYQPPGPMYNVPPIDNSQHAPGPLPYGLAPLATFSQKPHPQPPQPPSEEYTPPTIGSGIKAGVDANSKNELYAKLGPYHLTPLYEYRHLGNEFQANVKVNGIVLGIGYDSNKKIAGQKAAMCALTNHEILKSLGINN</sequence>